<dbReference type="Proteomes" id="UP001595444">
    <property type="component" value="Unassembled WGS sequence"/>
</dbReference>
<organism evidence="2 3">
    <name type="scientific">Kordiimonas pumila</name>
    <dbReference type="NCBI Taxonomy" id="2161677"/>
    <lineage>
        <taxon>Bacteria</taxon>
        <taxon>Pseudomonadati</taxon>
        <taxon>Pseudomonadota</taxon>
        <taxon>Alphaproteobacteria</taxon>
        <taxon>Kordiimonadales</taxon>
        <taxon>Kordiimonadaceae</taxon>
        <taxon>Kordiimonas</taxon>
    </lineage>
</organism>
<gene>
    <name evidence="2" type="ORF">ACFOKA_11450</name>
</gene>
<evidence type="ECO:0000313" key="2">
    <source>
        <dbReference type="EMBL" id="MFC3052518.1"/>
    </source>
</evidence>
<reference evidence="3" key="1">
    <citation type="journal article" date="2019" name="Int. J. Syst. Evol. Microbiol.">
        <title>The Global Catalogue of Microorganisms (GCM) 10K type strain sequencing project: providing services to taxonomists for standard genome sequencing and annotation.</title>
        <authorList>
            <consortium name="The Broad Institute Genomics Platform"/>
            <consortium name="The Broad Institute Genome Sequencing Center for Infectious Disease"/>
            <person name="Wu L."/>
            <person name="Ma J."/>
        </authorList>
    </citation>
    <scope>NUCLEOTIDE SEQUENCE [LARGE SCALE GENOMIC DNA]</scope>
    <source>
        <strain evidence="3">KCTC 62164</strain>
    </source>
</reference>
<comment type="caution">
    <text evidence="2">The sequence shown here is derived from an EMBL/GenBank/DDBJ whole genome shotgun (WGS) entry which is preliminary data.</text>
</comment>
<dbReference type="Gene3D" id="3.10.450.40">
    <property type="match status" value="1"/>
</dbReference>
<sequence length="100" mass="11423">MKTRSILLLGLALSIVDISYMAMGDDHDIARRALQNGEVLPLMEILKLSEKYVTGDIIEVELENKKDKIYYEIKFLEKSGKVMELFLDARTGAYIKLRAD</sequence>
<dbReference type="InterPro" id="IPR025711">
    <property type="entry name" value="PepSY"/>
</dbReference>
<dbReference type="RefSeq" id="WP_194213821.1">
    <property type="nucleotide sequence ID" value="NZ_CP061205.1"/>
</dbReference>
<keyword evidence="3" id="KW-1185">Reference proteome</keyword>
<dbReference type="EMBL" id="JBHRSL010000010">
    <property type="protein sequence ID" value="MFC3052518.1"/>
    <property type="molecule type" value="Genomic_DNA"/>
</dbReference>
<feature type="domain" description="PepSY" evidence="1">
    <location>
        <begin position="44"/>
        <end position="95"/>
    </location>
</feature>
<protein>
    <submittedName>
        <fullName evidence="2">PepSY domain-containing protein</fullName>
    </submittedName>
</protein>
<evidence type="ECO:0000313" key="3">
    <source>
        <dbReference type="Proteomes" id="UP001595444"/>
    </source>
</evidence>
<accession>A0ABV7D5P3</accession>
<name>A0ABV7D5P3_9PROT</name>
<proteinExistence type="predicted"/>
<dbReference type="Pfam" id="PF03413">
    <property type="entry name" value="PepSY"/>
    <property type="match status" value="1"/>
</dbReference>
<evidence type="ECO:0000259" key="1">
    <source>
        <dbReference type="Pfam" id="PF03413"/>
    </source>
</evidence>